<evidence type="ECO:0000256" key="2">
    <source>
        <dbReference type="ARBA" id="ARBA00006275"/>
    </source>
</evidence>
<dbReference type="Gene3D" id="1.25.40.390">
    <property type="match status" value="1"/>
</dbReference>
<dbReference type="Proteomes" id="UP001528920">
    <property type="component" value="Unassembled WGS sequence"/>
</dbReference>
<evidence type="ECO:0000313" key="9">
    <source>
        <dbReference type="EMBL" id="MDE5418099.1"/>
    </source>
</evidence>
<comment type="caution">
    <text evidence="9">The sequence shown here is derived from an EMBL/GenBank/DDBJ whole genome shotgun (WGS) entry which is preliminary data.</text>
</comment>
<accession>A0ABT5VRP8</accession>
<dbReference type="SUPFAM" id="SSF48452">
    <property type="entry name" value="TPR-like"/>
    <property type="match status" value="1"/>
</dbReference>
<evidence type="ECO:0000256" key="4">
    <source>
        <dbReference type="ARBA" id="ARBA00023136"/>
    </source>
</evidence>
<comment type="subcellular location">
    <subcellularLocation>
        <location evidence="1">Cell outer membrane</location>
    </subcellularLocation>
</comment>
<evidence type="ECO:0000313" key="10">
    <source>
        <dbReference type="Proteomes" id="UP001528920"/>
    </source>
</evidence>
<evidence type="ECO:0000259" key="8">
    <source>
        <dbReference type="Pfam" id="PF14322"/>
    </source>
</evidence>
<dbReference type="InterPro" id="IPR012944">
    <property type="entry name" value="SusD_RagB_dom"/>
</dbReference>
<gene>
    <name evidence="9" type="ORF">L3049_08765</name>
</gene>
<organism evidence="9 10">
    <name type="scientific">Paralabilibaculum antarcticum</name>
    <dbReference type="NCBI Taxonomy" id="2912572"/>
    <lineage>
        <taxon>Bacteria</taxon>
        <taxon>Pseudomonadati</taxon>
        <taxon>Bacteroidota</taxon>
        <taxon>Bacteroidia</taxon>
        <taxon>Marinilabiliales</taxon>
        <taxon>Marinifilaceae</taxon>
        <taxon>Paralabilibaculum</taxon>
    </lineage>
</organism>
<feature type="domain" description="RagB/SusD" evidence="7">
    <location>
        <begin position="272"/>
        <end position="558"/>
    </location>
</feature>
<feature type="domain" description="SusD-like N-terminal" evidence="8">
    <location>
        <begin position="25"/>
        <end position="233"/>
    </location>
</feature>
<proteinExistence type="inferred from homology"/>
<evidence type="ECO:0000256" key="5">
    <source>
        <dbReference type="ARBA" id="ARBA00023237"/>
    </source>
</evidence>
<protein>
    <submittedName>
        <fullName evidence="9">RagB/SusD family nutrient uptake outer membrane protein</fullName>
    </submittedName>
</protein>
<evidence type="ECO:0000256" key="6">
    <source>
        <dbReference type="SAM" id="SignalP"/>
    </source>
</evidence>
<dbReference type="InterPro" id="IPR033985">
    <property type="entry name" value="SusD-like_N"/>
</dbReference>
<keyword evidence="10" id="KW-1185">Reference proteome</keyword>
<sequence length="558" mass="62851">MKKINKLLYIFAIAALLFTSCNEDEFLDAEPKGALNSSQLQTPEGIATLVNSAYAGLAQNFTDPNPAFFQPASNWSFCDVRSDDAYKGGGGVGDISEYHDLELGNIRADNFTLERKWKALYVGISRVNEALGALRDVSLEDVPLRDIHIGELRLIRGHFYFDLMKNFGSYVYIDESISFDEREKVPNTFNVQELWGHIEADFLDAIEKLPEQRELAGQVNKFAAHAYLCRTYLFQAKWDEAVIQADAVINSGRYGLFSDFTKLWDVDSEHGPEFIWSIEFSTNDGSASGNINWGNLLNTPRGAAYNGDNFHMPSQNLANAYKVDANGLPLFDSFNSSDVTNSDQVDPRLDHTIGRLGIPWKEFKDEVYNETWVRDAGTYGTLGSKKCQIDPTSPYMIKGWPWGGSPLNWPIIKYSDLILMKAEALIQSNQNLEEARSIINSIRERAQNSPYVKTLDGISDAANYKIGLYPSATWTQSYGLQALKFERRLELALEGIRFYDLVRWGDASEVLNTYIQQEASKRTYLNGANFVAGKNEYLPIPQDEIDRSGGIYIQNPAY</sequence>
<evidence type="ECO:0000256" key="1">
    <source>
        <dbReference type="ARBA" id="ARBA00004442"/>
    </source>
</evidence>
<dbReference type="RefSeq" id="WP_275109434.1">
    <property type="nucleotide sequence ID" value="NZ_JAKJSC010000001.1"/>
</dbReference>
<evidence type="ECO:0000256" key="3">
    <source>
        <dbReference type="ARBA" id="ARBA00022729"/>
    </source>
</evidence>
<keyword evidence="4" id="KW-0472">Membrane</keyword>
<reference evidence="9 10" key="1">
    <citation type="submission" date="2022-01" db="EMBL/GenBank/DDBJ databases">
        <title>Labilibaculum sp. nov, a marine bacterium isolated from Antarctica.</title>
        <authorList>
            <person name="Dai W."/>
        </authorList>
    </citation>
    <scope>NUCLEOTIDE SEQUENCE [LARGE SCALE GENOMIC DNA]</scope>
    <source>
        <strain evidence="9 10">DW002</strain>
    </source>
</reference>
<dbReference type="PROSITE" id="PS51257">
    <property type="entry name" value="PROKAR_LIPOPROTEIN"/>
    <property type="match status" value="1"/>
</dbReference>
<comment type="similarity">
    <text evidence="2">Belongs to the SusD family.</text>
</comment>
<keyword evidence="5" id="KW-0998">Cell outer membrane</keyword>
<dbReference type="InterPro" id="IPR011990">
    <property type="entry name" value="TPR-like_helical_dom_sf"/>
</dbReference>
<keyword evidence="3 6" id="KW-0732">Signal</keyword>
<dbReference type="Pfam" id="PF07980">
    <property type="entry name" value="SusD_RagB"/>
    <property type="match status" value="1"/>
</dbReference>
<feature type="signal peptide" evidence="6">
    <location>
        <begin position="1"/>
        <end position="23"/>
    </location>
</feature>
<feature type="chain" id="PRO_5045210382" evidence="6">
    <location>
        <begin position="24"/>
        <end position="558"/>
    </location>
</feature>
<dbReference type="EMBL" id="JAKJSC010000001">
    <property type="protein sequence ID" value="MDE5418099.1"/>
    <property type="molecule type" value="Genomic_DNA"/>
</dbReference>
<name>A0ABT5VRP8_9BACT</name>
<dbReference type="Pfam" id="PF14322">
    <property type="entry name" value="SusD-like_3"/>
    <property type="match status" value="1"/>
</dbReference>
<evidence type="ECO:0000259" key="7">
    <source>
        <dbReference type="Pfam" id="PF07980"/>
    </source>
</evidence>